<evidence type="ECO:0000313" key="16">
    <source>
        <dbReference type="Proteomes" id="UP000217199"/>
    </source>
</evidence>
<evidence type="ECO:0000256" key="11">
    <source>
        <dbReference type="ARBA" id="ARBA00023136"/>
    </source>
</evidence>
<dbReference type="EMBL" id="NBII01000006">
    <property type="protein sequence ID" value="PAV17686.1"/>
    <property type="molecule type" value="Genomic_DNA"/>
</dbReference>
<keyword evidence="9" id="KW-0811">Translocation</keyword>
<dbReference type="GO" id="GO:0005816">
    <property type="term" value="C:spindle pole body"/>
    <property type="evidence" value="ECO:0007669"/>
    <property type="project" value="TreeGrafter"/>
</dbReference>
<evidence type="ECO:0000256" key="2">
    <source>
        <dbReference type="ARBA" id="ARBA00004567"/>
    </source>
</evidence>
<dbReference type="InParanoid" id="A0A286UDL9"/>
<evidence type="ECO:0000256" key="6">
    <source>
        <dbReference type="ARBA" id="ARBA00022816"/>
    </source>
</evidence>
<accession>A0A286UDL9</accession>
<feature type="compositionally biased region" description="Polar residues" evidence="13">
    <location>
        <begin position="414"/>
        <end position="426"/>
    </location>
</feature>
<feature type="transmembrane region" description="Helical" evidence="14">
    <location>
        <begin position="52"/>
        <end position="74"/>
    </location>
</feature>
<organism evidence="15 16">
    <name type="scientific">Pyrrhoderma noxium</name>
    <dbReference type="NCBI Taxonomy" id="2282107"/>
    <lineage>
        <taxon>Eukaryota</taxon>
        <taxon>Fungi</taxon>
        <taxon>Dikarya</taxon>
        <taxon>Basidiomycota</taxon>
        <taxon>Agaricomycotina</taxon>
        <taxon>Agaricomycetes</taxon>
        <taxon>Hymenochaetales</taxon>
        <taxon>Hymenochaetaceae</taxon>
        <taxon>Pyrrhoderma</taxon>
    </lineage>
</organism>
<keyword evidence="11 14" id="KW-0472">Membrane</keyword>
<proteinExistence type="inferred from homology"/>
<dbReference type="GO" id="GO:0030674">
    <property type="term" value="F:protein-macromolecule adaptor activity"/>
    <property type="evidence" value="ECO:0007669"/>
    <property type="project" value="TreeGrafter"/>
</dbReference>
<keyword evidence="7" id="KW-0653">Protein transport</keyword>
<dbReference type="GO" id="GO:0070631">
    <property type="term" value="P:spindle pole body localization"/>
    <property type="evidence" value="ECO:0007669"/>
    <property type="project" value="TreeGrafter"/>
</dbReference>
<dbReference type="AlphaFoldDB" id="A0A286UDL9"/>
<sequence>MTTVDSFGRSSVSTPARATAISSSFANRASPSVQPASKAYEPHLRAVLSKKFVSNVLGGAGIASWFISVTWITWQQSTPGSIGLFRWVVNSLSPLSVFYAFLLWMVAAVPIAVVRKYYLNTPNTTYLSPRETLLKRVFERAYRETYLVLLSSAFTLAIFYSLFSGMHSSRNDPKLGLWAGSKKHPLHINGRFLFIILSQVSGATLYFAREALRSRLHLQVTKQPELNIWPLLSSYSISSTLSSLVLSSLTTFISLVSFGVLRSIFLPVVYRLPIVHAFLRPFIAHFLRPTLTVTLFWSNFDLIGRSFTLAFLSMMMWDVTSTLFEHYFSAPVAIALNSRDSGALLASGICSTDPYFLLHVYTELCEATSDDDLLKRAAIFNDSSHNPSLSTTVIRQCLLLLGKDYQVLLNRGNASSTSPAVSQPAQKTPDDLGKSTANIIRGSVYKNTHNNPLDTLAESLSSESPMTKALIDTTGNTIGISNVLQATCDMSANAIKSASYKETENLINLARIIKSWFSLAHYRSLQPLYIWWARERMDKAVQRALPNRELDIMIINALSSLVAKSLDNDILGHVQKDIPRVLEALVLLLIELEKLQTEALATYGIKKPNSQGASSENDVYNSSEVAAANEWIGGVKSVLQTGIVYIINTFGDRLGSFRFPAQIALRLQKFIDVTS</sequence>
<dbReference type="GO" id="GO:0031965">
    <property type="term" value="C:nuclear membrane"/>
    <property type="evidence" value="ECO:0007669"/>
    <property type="project" value="UniProtKB-SubCell"/>
</dbReference>
<evidence type="ECO:0000256" key="4">
    <source>
        <dbReference type="ARBA" id="ARBA00022448"/>
    </source>
</evidence>
<evidence type="ECO:0000256" key="3">
    <source>
        <dbReference type="ARBA" id="ARBA00005760"/>
    </source>
</evidence>
<protein>
    <submittedName>
        <fullName evidence="15">Transmembrane 48</fullName>
    </submittedName>
</protein>
<feature type="transmembrane region" description="Helical" evidence="14">
    <location>
        <begin position="252"/>
        <end position="270"/>
    </location>
</feature>
<evidence type="ECO:0000256" key="8">
    <source>
        <dbReference type="ARBA" id="ARBA00022989"/>
    </source>
</evidence>
<dbReference type="PANTHER" id="PTHR13269">
    <property type="entry name" value="NUCLEOPORIN NDC1"/>
    <property type="match status" value="1"/>
</dbReference>
<evidence type="ECO:0000256" key="9">
    <source>
        <dbReference type="ARBA" id="ARBA00023010"/>
    </source>
</evidence>
<dbReference type="GO" id="GO:0070762">
    <property type="term" value="C:nuclear pore transmembrane ring"/>
    <property type="evidence" value="ECO:0007669"/>
    <property type="project" value="TreeGrafter"/>
</dbReference>
<name>A0A286UDL9_9AGAM</name>
<evidence type="ECO:0000256" key="14">
    <source>
        <dbReference type="SAM" id="Phobius"/>
    </source>
</evidence>
<comment type="similarity">
    <text evidence="3">Belongs to the NDC1 family.</text>
</comment>
<dbReference type="GO" id="GO:0051028">
    <property type="term" value="P:mRNA transport"/>
    <property type="evidence" value="ECO:0007669"/>
    <property type="project" value="UniProtKB-KW"/>
</dbReference>
<feature type="transmembrane region" description="Helical" evidence="14">
    <location>
        <begin position="94"/>
        <end position="114"/>
    </location>
</feature>
<keyword evidence="5 14" id="KW-0812">Transmembrane</keyword>
<keyword evidence="6" id="KW-0509">mRNA transport</keyword>
<evidence type="ECO:0000256" key="13">
    <source>
        <dbReference type="SAM" id="MobiDB-lite"/>
    </source>
</evidence>
<dbReference type="OrthoDB" id="67850at2759"/>
<dbReference type="Pfam" id="PF09531">
    <property type="entry name" value="Ndc1_Nup"/>
    <property type="match status" value="1"/>
</dbReference>
<feature type="transmembrane region" description="Helical" evidence="14">
    <location>
        <begin position="145"/>
        <end position="166"/>
    </location>
</feature>
<evidence type="ECO:0000256" key="7">
    <source>
        <dbReference type="ARBA" id="ARBA00022927"/>
    </source>
</evidence>
<feature type="transmembrane region" description="Helical" evidence="14">
    <location>
        <begin position="186"/>
        <end position="208"/>
    </location>
</feature>
<keyword evidence="12" id="KW-0539">Nucleus</keyword>
<feature type="region of interest" description="Disordered" evidence="13">
    <location>
        <begin position="414"/>
        <end position="434"/>
    </location>
</feature>
<gene>
    <name evidence="15" type="ORF">PNOK_0617200</name>
</gene>
<keyword evidence="16" id="KW-1185">Reference proteome</keyword>
<dbReference type="InterPro" id="IPR019049">
    <property type="entry name" value="Nucleoporin_prot_Ndc1/Nup"/>
</dbReference>
<evidence type="ECO:0000256" key="5">
    <source>
        <dbReference type="ARBA" id="ARBA00022692"/>
    </source>
</evidence>
<dbReference type="PANTHER" id="PTHR13269:SF6">
    <property type="entry name" value="NUCLEOPORIN NDC1"/>
    <property type="match status" value="1"/>
</dbReference>
<keyword evidence="8 14" id="KW-1133">Transmembrane helix</keyword>
<evidence type="ECO:0000313" key="15">
    <source>
        <dbReference type="EMBL" id="PAV17686.1"/>
    </source>
</evidence>
<evidence type="ECO:0000256" key="1">
    <source>
        <dbReference type="ARBA" id="ARBA00004232"/>
    </source>
</evidence>
<dbReference type="GO" id="GO:0015031">
    <property type="term" value="P:protein transport"/>
    <property type="evidence" value="ECO:0007669"/>
    <property type="project" value="UniProtKB-KW"/>
</dbReference>
<evidence type="ECO:0000256" key="12">
    <source>
        <dbReference type="ARBA" id="ARBA00023242"/>
    </source>
</evidence>
<dbReference type="Proteomes" id="UP000217199">
    <property type="component" value="Unassembled WGS sequence"/>
</dbReference>
<dbReference type="STRING" id="2282107.A0A286UDL9"/>
<dbReference type="GO" id="GO:0006999">
    <property type="term" value="P:nuclear pore organization"/>
    <property type="evidence" value="ECO:0007669"/>
    <property type="project" value="TreeGrafter"/>
</dbReference>
<keyword evidence="10" id="KW-0906">Nuclear pore complex</keyword>
<comment type="subcellular location">
    <subcellularLocation>
        <location evidence="1">Nucleus membrane</location>
        <topology evidence="1">Multi-pass membrane protein</topology>
    </subcellularLocation>
    <subcellularLocation>
        <location evidence="2">Nucleus</location>
        <location evidence="2">Nuclear pore complex</location>
    </subcellularLocation>
</comment>
<reference evidence="15 16" key="1">
    <citation type="journal article" date="2017" name="Mol. Ecol.">
        <title>Comparative and population genomic landscape of Phellinus noxius: A hypervariable fungus causing root rot in trees.</title>
        <authorList>
            <person name="Chung C.L."/>
            <person name="Lee T.J."/>
            <person name="Akiba M."/>
            <person name="Lee H.H."/>
            <person name="Kuo T.H."/>
            <person name="Liu D."/>
            <person name="Ke H.M."/>
            <person name="Yokoi T."/>
            <person name="Roa M.B."/>
            <person name="Lu M.J."/>
            <person name="Chang Y.Y."/>
            <person name="Ann P.J."/>
            <person name="Tsai J.N."/>
            <person name="Chen C.Y."/>
            <person name="Tzean S.S."/>
            <person name="Ota Y."/>
            <person name="Hattori T."/>
            <person name="Sahashi N."/>
            <person name="Liou R.F."/>
            <person name="Kikuchi T."/>
            <person name="Tsai I.J."/>
        </authorList>
    </citation>
    <scope>NUCLEOTIDE SEQUENCE [LARGE SCALE GENOMIC DNA]</scope>
    <source>
        <strain evidence="15 16">FFPRI411160</strain>
    </source>
</reference>
<keyword evidence="4" id="KW-0813">Transport</keyword>
<evidence type="ECO:0000256" key="10">
    <source>
        <dbReference type="ARBA" id="ARBA00023132"/>
    </source>
</evidence>
<comment type="caution">
    <text evidence="15">The sequence shown here is derived from an EMBL/GenBank/DDBJ whole genome shotgun (WGS) entry which is preliminary data.</text>
</comment>